<dbReference type="RefSeq" id="WP_129003075.1">
    <property type="nucleotide sequence ID" value="NZ_SDHZ01000001.1"/>
</dbReference>
<reference evidence="1 2" key="1">
    <citation type="submission" date="2019-01" db="EMBL/GenBank/DDBJ databases">
        <title>Filimonas sp. strain TTM-71.</title>
        <authorList>
            <person name="Chen W.-M."/>
        </authorList>
    </citation>
    <scope>NUCLEOTIDE SEQUENCE [LARGE SCALE GENOMIC DNA]</scope>
    <source>
        <strain evidence="1 2">TTM-71</strain>
    </source>
</reference>
<comment type="caution">
    <text evidence="1">The sequence shown here is derived from an EMBL/GenBank/DDBJ whole genome shotgun (WGS) entry which is preliminary data.</text>
</comment>
<dbReference type="Gene3D" id="1.10.10.10">
    <property type="entry name" value="Winged helix-like DNA-binding domain superfamily/Winged helix DNA-binding domain"/>
    <property type="match status" value="1"/>
</dbReference>
<dbReference type="OrthoDB" id="759001at2"/>
<dbReference type="GO" id="GO:0006352">
    <property type="term" value="P:DNA-templated transcription initiation"/>
    <property type="evidence" value="ECO:0007669"/>
    <property type="project" value="InterPro"/>
</dbReference>
<dbReference type="GO" id="GO:0003700">
    <property type="term" value="F:DNA-binding transcription factor activity"/>
    <property type="evidence" value="ECO:0007669"/>
    <property type="project" value="InterPro"/>
</dbReference>
<name>A0A4Q1DEI1_9BACT</name>
<dbReference type="EMBL" id="SDHZ01000001">
    <property type="protein sequence ID" value="RXK87325.1"/>
    <property type="molecule type" value="Genomic_DNA"/>
</dbReference>
<dbReference type="SUPFAM" id="SSF88659">
    <property type="entry name" value="Sigma3 and sigma4 domains of RNA polymerase sigma factors"/>
    <property type="match status" value="1"/>
</dbReference>
<keyword evidence="2" id="KW-1185">Reference proteome</keyword>
<proteinExistence type="predicted"/>
<evidence type="ECO:0000313" key="2">
    <source>
        <dbReference type="Proteomes" id="UP000290545"/>
    </source>
</evidence>
<evidence type="ECO:0000313" key="1">
    <source>
        <dbReference type="EMBL" id="RXK87325.1"/>
    </source>
</evidence>
<dbReference type="AlphaFoldDB" id="A0A4Q1DEI1"/>
<gene>
    <name evidence="1" type="ORF">ESB13_11265</name>
</gene>
<organism evidence="1 2">
    <name type="scientific">Filimonas effusa</name>
    <dbReference type="NCBI Taxonomy" id="2508721"/>
    <lineage>
        <taxon>Bacteria</taxon>
        <taxon>Pseudomonadati</taxon>
        <taxon>Bacteroidota</taxon>
        <taxon>Chitinophagia</taxon>
        <taxon>Chitinophagales</taxon>
        <taxon>Chitinophagaceae</taxon>
        <taxon>Filimonas</taxon>
    </lineage>
</organism>
<dbReference type="Proteomes" id="UP000290545">
    <property type="component" value="Unassembled WGS sequence"/>
</dbReference>
<dbReference type="InterPro" id="IPR013325">
    <property type="entry name" value="RNA_pol_sigma_r2"/>
</dbReference>
<protein>
    <submittedName>
        <fullName evidence="1">Sigma-70 family RNA polymerase sigma factor</fullName>
    </submittedName>
</protein>
<dbReference type="InterPro" id="IPR036388">
    <property type="entry name" value="WH-like_DNA-bd_sf"/>
</dbReference>
<dbReference type="InterPro" id="IPR013324">
    <property type="entry name" value="RNA_pol_sigma_r3/r4-like"/>
</dbReference>
<sequence length="266" mass="31231">MSIAILQETTENYLCFERFKLGDEQALAFIHHHTCKLLTYHGKQFIDDDFTVASMVQETYIKAWDMRAKMESMFHLYCFMKMNLSWLCLKWMKHPRNAFLRQKIYYTDNVEIYSSYQHNALAEIEELSHFFDEERIEIIEKVIPYLAPGRQTMIDLYFKQGLSYKAIARRFATSNMAIHAEVQKGLEQLKTIINRKKKDAKPPAAPAIIIPVTGTLDQEMTHIYRLRLEHKMGFATIAQKMNLEQGYVQRKYVEAHALLTKMGMAV</sequence>
<dbReference type="SUPFAM" id="SSF88946">
    <property type="entry name" value="Sigma2 domain of RNA polymerase sigma factors"/>
    <property type="match status" value="1"/>
</dbReference>
<accession>A0A4Q1DEI1</accession>